<feature type="transmembrane region" description="Helical" evidence="1">
    <location>
        <begin position="123"/>
        <end position="147"/>
    </location>
</feature>
<dbReference type="PROSITE" id="PS51257">
    <property type="entry name" value="PROKAR_LIPOPROTEIN"/>
    <property type="match status" value="1"/>
</dbReference>
<dbReference type="Proteomes" id="UP000198729">
    <property type="component" value="Unassembled WGS sequence"/>
</dbReference>
<keyword evidence="1" id="KW-1133">Transmembrane helix</keyword>
<keyword evidence="1" id="KW-0812">Transmembrane</keyword>
<evidence type="ECO:0000313" key="3">
    <source>
        <dbReference type="Proteomes" id="UP000198729"/>
    </source>
</evidence>
<proteinExistence type="predicted"/>
<gene>
    <name evidence="2" type="ORF">NSMM_600008</name>
</gene>
<dbReference type="STRING" id="51642.NSMM_600008"/>
<keyword evidence="1" id="KW-0472">Membrane</keyword>
<evidence type="ECO:0000313" key="2">
    <source>
        <dbReference type="EMBL" id="SCZ86539.1"/>
    </source>
</evidence>
<accession>A0A1G5SJJ7</accession>
<evidence type="ECO:0000256" key="1">
    <source>
        <dbReference type="SAM" id="Phobius"/>
    </source>
</evidence>
<dbReference type="EMBL" id="FMWO01000070">
    <property type="protein sequence ID" value="SCZ86539.1"/>
    <property type="molecule type" value="Genomic_DNA"/>
</dbReference>
<sequence length="163" mass="18629">MTLRLLICALLATLSVACIEWLAIDKSELVLFYEQHLRGNLFAGFLTVGGFLLSLKTFILIKLKENVYDHAEYRKIFRAQKELDPSLRLYDPLKNLSDFLFWSVLSTIIAAVAQLTIGLFGNYWLTLGSLWLSFFALSILIVSLILIKSSLNDWFNFINDADE</sequence>
<keyword evidence="3" id="KW-1185">Reference proteome</keyword>
<name>A0A1G5SJJ7_9PROT</name>
<dbReference type="AlphaFoldDB" id="A0A1G5SJJ7"/>
<protein>
    <recommendedName>
        <fullName evidence="4">Lipoprotein</fullName>
    </recommendedName>
</protein>
<evidence type="ECO:0008006" key="4">
    <source>
        <dbReference type="Google" id="ProtNLM"/>
    </source>
</evidence>
<feature type="transmembrane region" description="Helical" evidence="1">
    <location>
        <begin position="99"/>
        <end position="117"/>
    </location>
</feature>
<dbReference type="RefSeq" id="WP_090287626.1">
    <property type="nucleotide sequence ID" value="NZ_FMWO01000070.1"/>
</dbReference>
<feature type="transmembrane region" description="Helical" evidence="1">
    <location>
        <begin position="41"/>
        <end position="61"/>
    </location>
</feature>
<reference evidence="2 3" key="1">
    <citation type="submission" date="2016-10" db="EMBL/GenBank/DDBJ databases">
        <authorList>
            <person name="de Groot N.N."/>
        </authorList>
    </citation>
    <scope>NUCLEOTIDE SEQUENCE [LARGE SCALE GENOMIC DNA]</scope>
    <source>
        <strain evidence="2">1</strain>
    </source>
</reference>
<organism evidence="2 3">
    <name type="scientific">Nitrosomonas mobilis</name>
    <dbReference type="NCBI Taxonomy" id="51642"/>
    <lineage>
        <taxon>Bacteria</taxon>
        <taxon>Pseudomonadati</taxon>
        <taxon>Pseudomonadota</taxon>
        <taxon>Betaproteobacteria</taxon>
        <taxon>Nitrosomonadales</taxon>
        <taxon>Nitrosomonadaceae</taxon>
        <taxon>Nitrosomonas</taxon>
    </lineage>
</organism>